<dbReference type="GO" id="GO:0015288">
    <property type="term" value="F:porin activity"/>
    <property type="evidence" value="ECO:0007669"/>
    <property type="project" value="TreeGrafter"/>
</dbReference>
<dbReference type="Proteomes" id="UP000070319">
    <property type="component" value="Unassembled WGS sequence"/>
</dbReference>
<evidence type="ECO:0000256" key="1">
    <source>
        <dbReference type="ARBA" id="ARBA00004442"/>
    </source>
</evidence>
<dbReference type="InterPro" id="IPR051906">
    <property type="entry name" value="TolC-like"/>
</dbReference>
<comment type="subcellular location">
    <subcellularLocation>
        <location evidence="1">Cell outer membrane</location>
    </subcellularLocation>
</comment>
<dbReference type="PATRIC" id="fig|329854.7.peg.924"/>
<evidence type="ECO:0000256" key="6">
    <source>
        <dbReference type="ARBA" id="ARBA00023136"/>
    </source>
</evidence>
<dbReference type="EMBL" id="LTDF01000045">
    <property type="protein sequence ID" value="KXT54386.1"/>
    <property type="molecule type" value="Genomic_DNA"/>
</dbReference>
<keyword evidence="4" id="KW-1134">Transmembrane beta strand</keyword>
<dbReference type="RefSeq" id="WP_061434315.1">
    <property type="nucleotide sequence ID" value="NZ_KQ968679.1"/>
</dbReference>
<dbReference type="GO" id="GO:1990281">
    <property type="term" value="C:efflux pump complex"/>
    <property type="evidence" value="ECO:0007669"/>
    <property type="project" value="TreeGrafter"/>
</dbReference>
<keyword evidence="8" id="KW-0732">Signal</keyword>
<sequence>MKRNILLAAWMLFPFAAFAQNDTLTNERERLITLNEAIALARTQSVDAAVALNELKTSYWEYRTFRADLLPEVNLNGTLPNYNKSYSRYQNSDGSYSFVRNNTLGLSGTLSIDQNLWFTGGKLSLASSLEYIKQLGSGGDKRFMSVPVSLELSQPIFGVNNLKWNRRIEPVRYAEAKAAFITATEQVTMKTITYFFNLLLAKENLKTAHQNKVNADRLYEVAVAKRKMGQISENDLLQLKLNALQGKADVTEAESNLNAKMFQLRSFLGLSEDENLNPMLPNSAPDMKMEYNLVLSKALDRNSFAQNIRRRQLEADYEVATARGNLRSIDLFASVGYTGQNRDFTSAYKDLLDNQIVQVGVKVPILDWGKRRGKVRVAKSNREVVLSRIRQEQMDFNQDIFLLVANFNNQAQQLGIAQEADGIAEKRYKTSVETFMIGQISTLDLNDAQKSKDEARQKHISELYYYWYYFYQIRSLTLWDFERNCELEADFEEIVRD</sequence>
<name>A0A139LSJ1_9BACE</name>
<evidence type="ECO:0000256" key="2">
    <source>
        <dbReference type="ARBA" id="ARBA00007613"/>
    </source>
</evidence>
<gene>
    <name evidence="9" type="ORF">HMPREF2531_00919</name>
</gene>
<evidence type="ECO:0000256" key="3">
    <source>
        <dbReference type="ARBA" id="ARBA00022448"/>
    </source>
</evidence>
<dbReference type="Gene3D" id="1.20.1600.10">
    <property type="entry name" value="Outer membrane efflux proteins (OEP)"/>
    <property type="match status" value="1"/>
</dbReference>
<dbReference type="PANTHER" id="PTHR30026">
    <property type="entry name" value="OUTER MEMBRANE PROTEIN TOLC"/>
    <property type="match status" value="1"/>
</dbReference>
<comment type="similarity">
    <text evidence="2">Belongs to the outer membrane factor (OMF) (TC 1.B.17) family.</text>
</comment>
<dbReference type="SUPFAM" id="SSF56954">
    <property type="entry name" value="Outer membrane efflux proteins (OEP)"/>
    <property type="match status" value="1"/>
</dbReference>
<dbReference type="GO" id="GO:0009279">
    <property type="term" value="C:cell outer membrane"/>
    <property type="evidence" value="ECO:0007669"/>
    <property type="project" value="UniProtKB-SubCell"/>
</dbReference>
<feature type="signal peptide" evidence="8">
    <location>
        <begin position="1"/>
        <end position="19"/>
    </location>
</feature>
<dbReference type="AlphaFoldDB" id="A0A139LSJ1"/>
<dbReference type="GO" id="GO:0015562">
    <property type="term" value="F:efflux transmembrane transporter activity"/>
    <property type="evidence" value="ECO:0007669"/>
    <property type="project" value="InterPro"/>
</dbReference>
<proteinExistence type="inferred from homology"/>
<dbReference type="PANTHER" id="PTHR30026:SF20">
    <property type="entry name" value="OUTER MEMBRANE PROTEIN TOLC"/>
    <property type="match status" value="1"/>
</dbReference>
<feature type="chain" id="PRO_5007487538" evidence="8">
    <location>
        <begin position="20"/>
        <end position="497"/>
    </location>
</feature>
<dbReference type="InterPro" id="IPR003423">
    <property type="entry name" value="OMP_efflux"/>
</dbReference>
<keyword evidence="5" id="KW-0812">Transmembrane</keyword>
<keyword evidence="6" id="KW-0472">Membrane</keyword>
<evidence type="ECO:0000313" key="9">
    <source>
        <dbReference type="EMBL" id="KXT54386.1"/>
    </source>
</evidence>
<evidence type="ECO:0000256" key="7">
    <source>
        <dbReference type="ARBA" id="ARBA00023237"/>
    </source>
</evidence>
<evidence type="ECO:0000313" key="10">
    <source>
        <dbReference type="Proteomes" id="UP000070319"/>
    </source>
</evidence>
<accession>A0A139LSJ1</accession>
<evidence type="ECO:0000256" key="8">
    <source>
        <dbReference type="SAM" id="SignalP"/>
    </source>
</evidence>
<organism evidence="9">
    <name type="scientific">Bacteroides intestinalis</name>
    <dbReference type="NCBI Taxonomy" id="329854"/>
    <lineage>
        <taxon>Bacteria</taxon>
        <taxon>Pseudomonadati</taxon>
        <taxon>Bacteroidota</taxon>
        <taxon>Bacteroidia</taxon>
        <taxon>Bacteroidales</taxon>
        <taxon>Bacteroidaceae</taxon>
        <taxon>Bacteroides</taxon>
    </lineage>
</organism>
<reference evidence="9 10" key="1">
    <citation type="submission" date="2016-02" db="EMBL/GenBank/DDBJ databases">
        <authorList>
            <person name="Wen L."/>
            <person name="He K."/>
            <person name="Yang H."/>
        </authorList>
    </citation>
    <scope>NUCLEOTIDE SEQUENCE [LARGE SCALE GENOMIC DNA]</scope>
    <source>
        <strain evidence="9 10">KLE1704</strain>
    </source>
</reference>
<protein>
    <submittedName>
        <fullName evidence="9">Outer membrane efflux protein</fullName>
    </submittedName>
</protein>
<evidence type="ECO:0000256" key="5">
    <source>
        <dbReference type="ARBA" id="ARBA00022692"/>
    </source>
</evidence>
<dbReference type="Pfam" id="PF02321">
    <property type="entry name" value="OEP"/>
    <property type="match status" value="2"/>
</dbReference>
<comment type="caution">
    <text evidence="9">The sequence shown here is derived from an EMBL/GenBank/DDBJ whole genome shotgun (WGS) entry which is preliminary data.</text>
</comment>
<keyword evidence="3" id="KW-0813">Transport</keyword>
<keyword evidence="7" id="KW-0998">Cell outer membrane</keyword>
<evidence type="ECO:0000256" key="4">
    <source>
        <dbReference type="ARBA" id="ARBA00022452"/>
    </source>
</evidence>